<dbReference type="Gene3D" id="3.20.20.410">
    <property type="entry name" value="Protein of unknown function UPF0759"/>
    <property type="match status" value="1"/>
</dbReference>
<gene>
    <name evidence="2" type="primary">yunF</name>
    <name evidence="2" type="ORF">GCM10010911_59430</name>
</gene>
<organism evidence="2 3">
    <name type="scientific">Paenibacillus nasutitermitis</name>
    <dbReference type="NCBI Taxonomy" id="1652958"/>
    <lineage>
        <taxon>Bacteria</taxon>
        <taxon>Bacillati</taxon>
        <taxon>Bacillota</taxon>
        <taxon>Bacilli</taxon>
        <taxon>Bacillales</taxon>
        <taxon>Paenibacillaceae</taxon>
        <taxon>Paenibacillus</taxon>
    </lineage>
</organism>
<dbReference type="EMBL" id="BMHP01000006">
    <property type="protein sequence ID" value="GGD92964.1"/>
    <property type="molecule type" value="Genomic_DNA"/>
</dbReference>
<reference evidence="2" key="1">
    <citation type="journal article" date="2014" name="Int. J. Syst. Evol. Microbiol.">
        <title>Complete genome sequence of Corynebacterium casei LMG S-19264T (=DSM 44701T), isolated from a smear-ripened cheese.</title>
        <authorList>
            <consortium name="US DOE Joint Genome Institute (JGI-PGF)"/>
            <person name="Walter F."/>
            <person name="Albersmeier A."/>
            <person name="Kalinowski J."/>
            <person name="Ruckert C."/>
        </authorList>
    </citation>
    <scope>NUCLEOTIDE SEQUENCE</scope>
    <source>
        <strain evidence="2">CGMCC 1.15178</strain>
    </source>
</reference>
<protein>
    <recommendedName>
        <fullName evidence="4">DUF72 domain-containing protein</fullName>
    </recommendedName>
</protein>
<dbReference type="Proteomes" id="UP000612456">
    <property type="component" value="Unassembled WGS sequence"/>
</dbReference>
<sequence length="299" mass="33901">MIEIGLAGWGDHARLYKDAGPAARNKLPLYATWFNAVEVDSTFYAVQAPSLLQKWASETPDPFRFVIKAYQGMTGHMRGGGHKPFESQEAMFQAFRESIEPVREAGKLDAVLFQYPPWFDCNRMNVAELRRAKEWMDGVPCALEFRNQSWFSGGMREKTLEFTAQEGWIHTVCDEPQVGDGSVPIVEAAVDPRLTIVRLHGRSKEGWLSSGQPNWREVRYLYRYNEQELQEWVQRLHRLEQMSDKVCILFNNNSGGDAADNALQLMAMLGQIPPRGSFDSGPAGEPVEQLDLFDLPEGE</sequence>
<name>A0A916ZFX4_9BACL</name>
<dbReference type="SUPFAM" id="SSF117396">
    <property type="entry name" value="TM1631-like"/>
    <property type="match status" value="1"/>
</dbReference>
<dbReference type="AlphaFoldDB" id="A0A916ZFX4"/>
<evidence type="ECO:0008006" key="4">
    <source>
        <dbReference type="Google" id="ProtNLM"/>
    </source>
</evidence>
<dbReference type="PANTHER" id="PTHR30348:SF13">
    <property type="entry name" value="UPF0759 PROTEIN YUNF"/>
    <property type="match status" value="1"/>
</dbReference>
<reference evidence="2" key="2">
    <citation type="submission" date="2020-09" db="EMBL/GenBank/DDBJ databases">
        <authorList>
            <person name="Sun Q."/>
            <person name="Zhou Y."/>
        </authorList>
    </citation>
    <scope>NUCLEOTIDE SEQUENCE</scope>
    <source>
        <strain evidence="2">CGMCC 1.15178</strain>
    </source>
</reference>
<keyword evidence="3" id="KW-1185">Reference proteome</keyword>
<evidence type="ECO:0000313" key="3">
    <source>
        <dbReference type="Proteomes" id="UP000612456"/>
    </source>
</evidence>
<dbReference type="PANTHER" id="PTHR30348">
    <property type="entry name" value="UNCHARACTERIZED PROTEIN YECE"/>
    <property type="match status" value="1"/>
</dbReference>
<dbReference type="Pfam" id="PF01904">
    <property type="entry name" value="DUF72"/>
    <property type="match status" value="1"/>
</dbReference>
<feature type="region of interest" description="Disordered" evidence="1">
    <location>
        <begin position="274"/>
        <end position="299"/>
    </location>
</feature>
<dbReference type="InterPro" id="IPR036520">
    <property type="entry name" value="UPF0759_sf"/>
</dbReference>
<comment type="caution">
    <text evidence="2">The sequence shown here is derived from an EMBL/GenBank/DDBJ whole genome shotgun (WGS) entry which is preliminary data.</text>
</comment>
<evidence type="ECO:0000256" key="1">
    <source>
        <dbReference type="SAM" id="MobiDB-lite"/>
    </source>
</evidence>
<proteinExistence type="predicted"/>
<dbReference type="InterPro" id="IPR002763">
    <property type="entry name" value="DUF72"/>
</dbReference>
<evidence type="ECO:0000313" key="2">
    <source>
        <dbReference type="EMBL" id="GGD92964.1"/>
    </source>
</evidence>
<dbReference type="RefSeq" id="WP_188997819.1">
    <property type="nucleotide sequence ID" value="NZ_BMHP01000006.1"/>
</dbReference>
<accession>A0A916ZFX4</accession>